<dbReference type="FunFam" id="3.20.20.70:FF:000140">
    <property type="entry name" value="Fructose-bisphosphate aldolase"/>
    <property type="match status" value="1"/>
</dbReference>
<dbReference type="EC" id="4.1.2.13" evidence="4"/>
<dbReference type="Proteomes" id="UP001162131">
    <property type="component" value="Unassembled WGS sequence"/>
</dbReference>
<dbReference type="Gene3D" id="3.20.20.70">
    <property type="entry name" value="Aldolase class I"/>
    <property type="match status" value="1"/>
</dbReference>
<comment type="pathway">
    <text evidence="2">Carbohydrate degradation; glycolysis; D-glyceraldehyde 3-phosphate and glycerone phosphate from D-glucose: step 4/4.</text>
</comment>
<dbReference type="PANTHER" id="PTHR11627">
    <property type="entry name" value="FRUCTOSE-BISPHOSPHATE ALDOLASE"/>
    <property type="match status" value="1"/>
</dbReference>
<organism evidence="7 8">
    <name type="scientific">Blepharisma stoltei</name>
    <dbReference type="NCBI Taxonomy" id="1481888"/>
    <lineage>
        <taxon>Eukaryota</taxon>
        <taxon>Sar</taxon>
        <taxon>Alveolata</taxon>
        <taxon>Ciliophora</taxon>
        <taxon>Postciliodesmatophora</taxon>
        <taxon>Heterotrichea</taxon>
        <taxon>Heterotrichida</taxon>
        <taxon>Blepharismidae</taxon>
        <taxon>Blepharisma</taxon>
    </lineage>
</organism>
<keyword evidence="6" id="KW-0456">Lyase</keyword>
<dbReference type="Pfam" id="PF00274">
    <property type="entry name" value="Glycolytic"/>
    <property type="match status" value="1"/>
</dbReference>
<gene>
    <name evidence="7" type="ORF">BSTOLATCC_MIC1286</name>
</gene>
<evidence type="ECO:0000256" key="4">
    <source>
        <dbReference type="ARBA" id="ARBA00013068"/>
    </source>
</evidence>
<evidence type="ECO:0000313" key="8">
    <source>
        <dbReference type="Proteomes" id="UP001162131"/>
    </source>
</evidence>
<dbReference type="AlphaFoldDB" id="A0AAU9IAM8"/>
<proteinExistence type="inferred from homology"/>
<dbReference type="EMBL" id="CAJZBQ010000002">
    <property type="protein sequence ID" value="CAG9310436.1"/>
    <property type="molecule type" value="Genomic_DNA"/>
</dbReference>
<dbReference type="NCBIfam" id="NF033379">
    <property type="entry name" value="FrucBisAld_I"/>
    <property type="match status" value="1"/>
</dbReference>
<evidence type="ECO:0000256" key="2">
    <source>
        <dbReference type="ARBA" id="ARBA00004714"/>
    </source>
</evidence>
<name>A0AAU9IAM8_9CILI</name>
<comment type="caution">
    <text evidence="7">The sequence shown here is derived from an EMBL/GenBank/DDBJ whole genome shotgun (WGS) entry which is preliminary data.</text>
</comment>
<dbReference type="GO" id="GO:0004332">
    <property type="term" value="F:fructose-bisphosphate aldolase activity"/>
    <property type="evidence" value="ECO:0007669"/>
    <property type="project" value="UniProtKB-EC"/>
</dbReference>
<comment type="similarity">
    <text evidence="3">Belongs to the class I fructose-bisphosphate aldolase family.</text>
</comment>
<keyword evidence="5" id="KW-0324">Glycolysis</keyword>
<dbReference type="CDD" id="cd00948">
    <property type="entry name" value="FBP_aldolase_I_a"/>
    <property type="match status" value="1"/>
</dbReference>
<reference evidence="7" key="1">
    <citation type="submission" date="2021-09" db="EMBL/GenBank/DDBJ databases">
        <authorList>
            <consortium name="AG Swart"/>
            <person name="Singh M."/>
            <person name="Singh A."/>
            <person name="Seah K."/>
            <person name="Emmerich C."/>
        </authorList>
    </citation>
    <scope>NUCLEOTIDE SEQUENCE</scope>
    <source>
        <strain evidence="7">ATCC30299</strain>
    </source>
</reference>
<dbReference type="GO" id="GO:0006096">
    <property type="term" value="P:glycolytic process"/>
    <property type="evidence" value="ECO:0007669"/>
    <property type="project" value="UniProtKB-KW"/>
</dbReference>
<protein>
    <recommendedName>
        <fullName evidence="4">fructose-bisphosphate aldolase</fullName>
        <ecNumber evidence="4">4.1.2.13</ecNumber>
    </recommendedName>
</protein>
<keyword evidence="8" id="KW-1185">Reference proteome</keyword>
<dbReference type="SUPFAM" id="SSF51569">
    <property type="entry name" value="Aldolase"/>
    <property type="match status" value="1"/>
</dbReference>
<evidence type="ECO:0000256" key="1">
    <source>
        <dbReference type="ARBA" id="ARBA00000441"/>
    </source>
</evidence>
<comment type="catalytic activity">
    <reaction evidence="1">
        <text>beta-D-fructose 1,6-bisphosphate = D-glyceraldehyde 3-phosphate + dihydroxyacetone phosphate</text>
        <dbReference type="Rhea" id="RHEA:14729"/>
        <dbReference type="ChEBI" id="CHEBI:32966"/>
        <dbReference type="ChEBI" id="CHEBI:57642"/>
        <dbReference type="ChEBI" id="CHEBI:59776"/>
        <dbReference type="EC" id="4.1.2.13"/>
    </reaction>
</comment>
<evidence type="ECO:0000256" key="6">
    <source>
        <dbReference type="ARBA" id="ARBA00023239"/>
    </source>
</evidence>
<dbReference type="InterPro" id="IPR013785">
    <property type="entry name" value="Aldolase_TIM"/>
</dbReference>
<evidence type="ECO:0000256" key="5">
    <source>
        <dbReference type="ARBA" id="ARBA00023152"/>
    </source>
</evidence>
<sequence>MAHRTNPFTQELIETARRIATPGKGILAADESTGTIGQRFSKINVENNYENRQAYRSLLFTTPGIGQYISGVIQYEETLDNKLEDGTSLQVVLQREGIVPGIKVDKGTVIIPGTDGETATQGLDGLAERCKTYYEKGCRFSKWRAVLKIGPNTPSERAIEENAHTLARYAAISQANGLVPIVEPEVLADGTHTIEECAEKSQRVFAAVMNALHIHGILFEGMLFKPNMITPGISSAEKVSAGDVAWRTIQVLSRTLPAAVPGVMFLSGGQSEEEASLELNAINALPDVKRPWTLSFSFGRALQASCLKAWQGKHENVQAGQAAFIARAQANSQATLGQYQGGAGGEGASQSLYVSNYVY</sequence>
<dbReference type="InterPro" id="IPR000741">
    <property type="entry name" value="FBA_I"/>
</dbReference>
<accession>A0AAU9IAM8</accession>
<evidence type="ECO:0000256" key="3">
    <source>
        <dbReference type="ARBA" id="ARBA00010387"/>
    </source>
</evidence>
<evidence type="ECO:0000313" key="7">
    <source>
        <dbReference type="EMBL" id="CAG9310436.1"/>
    </source>
</evidence>